<dbReference type="OrthoDB" id="110024at2759"/>
<evidence type="ECO:0000256" key="1">
    <source>
        <dbReference type="ARBA" id="ARBA00022553"/>
    </source>
</evidence>
<feature type="compositionally biased region" description="Basic and acidic residues" evidence="4">
    <location>
        <begin position="240"/>
        <end position="254"/>
    </location>
</feature>
<dbReference type="Proteomes" id="UP000472260">
    <property type="component" value="Unassembled WGS sequence"/>
</dbReference>
<dbReference type="GO" id="GO:0005737">
    <property type="term" value="C:cytoplasm"/>
    <property type="evidence" value="ECO:0007669"/>
    <property type="project" value="TreeGrafter"/>
</dbReference>
<dbReference type="RefSeq" id="XP_016349161.1">
    <property type="nucleotide sequence ID" value="XM_016493675.1"/>
</dbReference>
<comment type="function">
    <text evidence="2">Acts as a dual histone chaperone and heat shock co-chaperone. As a histone chaperone, forms a co-chaperone complex with MCM2 and histone H3-H4 heterodimers; and may thereby assist MCM2 in histone H3-H4 heterodimer recognition and facilitate the assembly of histones into nucleosomes. May also act as a histone co-chaperone together with TONSL. May recruit histone chaperones ASF1A, NASP and SPT2 to histone H3-H4 heterodimers. Also plays a role as co-chaperone of the HSP70 family of molecular chaperone proteins, such as HSPA1A, HSPA1B and HSPA8. As a co-chaperone, may play a role in the recruitment of HSP70-type molecular chaperone machinery to histone H3-H4 substrates, thereby maintaining the histone structural integrity. Exhibits activity to assemble histones onto DNA in vitro.</text>
</comment>
<dbReference type="FunFam" id="1.10.287.110:FF:000035">
    <property type="entry name" value="DnaJ homolog subfamily C member 9"/>
    <property type="match status" value="1"/>
</dbReference>
<evidence type="ECO:0000259" key="5">
    <source>
        <dbReference type="PROSITE" id="PS50076"/>
    </source>
</evidence>
<dbReference type="PANTHER" id="PTHR44144">
    <property type="entry name" value="DNAJ HOMOLOG SUBFAMILY C MEMBER 9"/>
    <property type="match status" value="1"/>
</dbReference>
<dbReference type="CDD" id="cd06257">
    <property type="entry name" value="DnaJ"/>
    <property type="match status" value="1"/>
</dbReference>
<sequence length="303" mass="34706">MLLLVRPVMRHNIGATSGHQSESSESHSPSMTVFTATVSFVFKRRAALIIVMGLLEQCEELFKTSNLYEVLGVCKEASDSEIRRGYYKVSLQVHPDRALGDELATTKFQVLGKAYAVLADKDQRAVYDEQGIVDKEPDTLDQDRNWEEHWRRLFPKVTLQDILDFEKQYKGSDEEVEDLKRLYLQHEGDMDLIMESALCCTYEDEPRVKDILQKAIDAEDVPAYKAFTHESAKKKNNRKIKAEKERKEAEEMQKEMGLNSEDSLVAMIKQRQKSKENGYNSLISDLEAKYCKKPAAGKKGKKN</sequence>
<dbReference type="InterPro" id="IPR056453">
    <property type="entry name" value="HTH_DNAJC9"/>
</dbReference>
<gene>
    <name evidence="6" type="primary">LOC107694081</name>
</gene>
<evidence type="ECO:0000256" key="3">
    <source>
        <dbReference type="ARBA" id="ARBA00071610"/>
    </source>
</evidence>
<dbReference type="AlphaFoldDB" id="A0A671SPE0"/>
<evidence type="ECO:0000313" key="6">
    <source>
        <dbReference type="Ensembl" id="ENSSANP00000098893.1"/>
    </source>
</evidence>
<keyword evidence="1" id="KW-0597">Phosphoprotein</keyword>
<proteinExistence type="predicted"/>
<dbReference type="PANTHER" id="PTHR44144:SF1">
    <property type="entry name" value="DNAJ HOMOLOG SUBFAMILY C MEMBER 9"/>
    <property type="match status" value="1"/>
</dbReference>
<feature type="region of interest" description="Disordered" evidence="4">
    <location>
        <begin position="232"/>
        <end position="258"/>
    </location>
</feature>
<reference evidence="6" key="1">
    <citation type="submission" date="2025-08" db="UniProtKB">
        <authorList>
            <consortium name="Ensembl"/>
        </authorList>
    </citation>
    <scope>IDENTIFICATION</scope>
</reference>
<dbReference type="PROSITE" id="PS00636">
    <property type="entry name" value="DNAJ_1"/>
    <property type="match status" value="1"/>
</dbReference>
<dbReference type="Pfam" id="PF23302">
    <property type="entry name" value="HTH_DNAJC9"/>
    <property type="match status" value="1"/>
</dbReference>
<organism evidence="6 7">
    <name type="scientific">Sinocyclocheilus anshuiensis</name>
    <dbReference type="NCBI Taxonomy" id="1608454"/>
    <lineage>
        <taxon>Eukaryota</taxon>
        <taxon>Metazoa</taxon>
        <taxon>Chordata</taxon>
        <taxon>Craniata</taxon>
        <taxon>Vertebrata</taxon>
        <taxon>Euteleostomi</taxon>
        <taxon>Actinopterygii</taxon>
        <taxon>Neopterygii</taxon>
        <taxon>Teleostei</taxon>
        <taxon>Ostariophysi</taxon>
        <taxon>Cypriniformes</taxon>
        <taxon>Cyprinidae</taxon>
        <taxon>Cyprininae</taxon>
        <taxon>Sinocyclocheilus</taxon>
    </lineage>
</organism>
<dbReference type="InterPro" id="IPR036869">
    <property type="entry name" value="J_dom_sf"/>
</dbReference>
<accession>A0A671SPE0</accession>
<keyword evidence="7" id="KW-1185">Reference proteome</keyword>
<dbReference type="InterPro" id="IPR018253">
    <property type="entry name" value="DnaJ_domain_CS"/>
</dbReference>
<dbReference type="Gene3D" id="1.10.287.110">
    <property type="entry name" value="DnaJ domain"/>
    <property type="match status" value="1"/>
</dbReference>
<dbReference type="GeneID" id="107694081"/>
<dbReference type="InterPro" id="IPR001623">
    <property type="entry name" value="DnaJ_domain"/>
</dbReference>
<reference evidence="6" key="2">
    <citation type="submission" date="2025-09" db="UniProtKB">
        <authorList>
            <consortium name="Ensembl"/>
        </authorList>
    </citation>
    <scope>IDENTIFICATION</scope>
</reference>
<protein>
    <recommendedName>
        <fullName evidence="3">DnaJ homolog subfamily C member 9</fullName>
    </recommendedName>
</protein>
<dbReference type="GO" id="GO:0031072">
    <property type="term" value="F:heat shock protein binding"/>
    <property type="evidence" value="ECO:0007669"/>
    <property type="project" value="TreeGrafter"/>
</dbReference>
<evidence type="ECO:0000313" key="7">
    <source>
        <dbReference type="Proteomes" id="UP000472260"/>
    </source>
</evidence>
<name>A0A671SPE0_9TELE</name>
<dbReference type="Ensembl" id="ENSSANT00000105002.1">
    <property type="protein sequence ID" value="ENSSANP00000098893.1"/>
    <property type="gene ID" value="ENSSANG00000048650.1"/>
</dbReference>
<dbReference type="PRINTS" id="PR00625">
    <property type="entry name" value="JDOMAIN"/>
</dbReference>
<dbReference type="PROSITE" id="PS50076">
    <property type="entry name" value="DNAJ_2"/>
    <property type="match status" value="1"/>
</dbReference>
<dbReference type="KEGG" id="sanh:107694081"/>
<dbReference type="GO" id="GO:0005634">
    <property type="term" value="C:nucleus"/>
    <property type="evidence" value="ECO:0007669"/>
    <property type="project" value="TreeGrafter"/>
</dbReference>
<feature type="domain" description="J" evidence="5">
    <location>
        <begin position="66"/>
        <end position="131"/>
    </location>
</feature>
<dbReference type="InterPro" id="IPR052594">
    <property type="entry name" value="J_domain-containing_protein"/>
</dbReference>
<evidence type="ECO:0000256" key="2">
    <source>
        <dbReference type="ARBA" id="ARBA00054761"/>
    </source>
</evidence>
<dbReference type="Pfam" id="PF00226">
    <property type="entry name" value="DnaJ"/>
    <property type="match status" value="1"/>
</dbReference>
<dbReference type="SUPFAM" id="SSF46565">
    <property type="entry name" value="Chaperone J-domain"/>
    <property type="match status" value="1"/>
</dbReference>
<dbReference type="SMART" id="SM00271">
    <property type="entry name" value="DnaJ"/>
    <property type="match status" value="1"/>
</dbReference>
<evidence type="ECO:0000256" key="4">
    <source>
        <dbReference type="SAM" id="MobiDB-lite"/>
    </source>
</evidence>